<accession>A0A518H202</accession>
<sequence length="540" mass="58864">MAKHRGSPGSNPQPDPHASGGHGHGSHEGGHQGGGMGTRGVTRPMAEREAEGQHHGGHGHEMGRDDRLEMLRMHHRQTLWIYWMLPILGVWTMLSPATFGYLNESHWVDPSGGRGAWFGDQTHTALRAGLMTWSDVISGLLLVVLGWRALTPNRPVTLWACCFVGIWMTFAPVLFWAPTASSYLNGTVVGALVIALTILVPGMPNMIMYIKMGPPTPPGWSYNPSSWPQRWIMIATGLAGWLVSRYLAAFQLGYIDYVWDPLFGFAEGTERVLDSAMSHSWPLSDAGFGALAYTFEFLMGWMGSPARWRTMPWMVAFFGILVIPLGLTHIILVASQPLIVHHWCSMCLLAAAIMLPMIPLEVDEVVAMIQHVSQARRRGDRGGSLWRIFWKGGEADGCEPDDRSPELMSLPEQPGRVFKASIWGMSFPRTLVASSALGLGLMAAPTLSGLEITTTAADVGHLGGALILTVSVVCMGEVVRIGRYLNMPIGLAVAAAPWFLAESTTGYALTCSVVGLACALLSIPRGPVTERYGSWDRFVR</sequence>
<dbReference type="KEGG" id="tpla:ElP_27600"/>
<protein>
    <submittedName>
        <fullName evidence="13">Vitamin K epoxide reductase family protein</fullName>
    </submittedName>
</protein>
<evidence type="ECO:0000256" key="8">
    <source>
        <dbReference type="ARBA" id="ARBA00023157"/>
    </source>
</evidence>
<dbReference type="GO" id="GO:0048038">
    <property type="term" value="F:quinone binding"/>
    <property type="evidence" value="ECO:0007669"/>
    <property type="project" value="UniProtKB-KW"/>
</dbReference>
<evidence type="ECO:0000256" key="10">
    <source>
        <dbReference type="SAM" id="MobiDB-lite"/>
    </source>
</evidence>
<evidence type="ECO:0000259" key="12">
    <source>
        <dbReference type="Pfam" id="PF07884"/>
    </source>
</evidence>
<feature type="transmembrane region" description="Helical" evidence="11">
    <location>
        <begin position="231"/>
        <end position="255"/>
    </location>
</feature>
<feature type="transmembrane region" description="Helical" evidence="11">
    <location>
        <begin position="426"/>
        <end position="447"/>
    </location>
</feature>
<dbReference type="OrthoDB" id="9814124at2"/>
<feature type="region of interest" description="Disordered" evidence="10">
    <location>
        <begin position="1"/>
        <end position="41"/>
    </location>
</feature>
<proteinExistence type="inferred from homology"/>
<keyword evidence="6" id="KW-0560">Oxidoreductase</keyword>
<organism evidence="13 14">
    <name type="scientific">Tautonia plasticadhaerens</name>
    <dbReference type="NCBI Taxonomy" id="2527974"/>
    <lineage>
        <taxon>Bacteria</taxon>
        <taxon>Pseudomonadati</taxon>
        <taxon>Planctomycetota</taxon>
        <taxon>Planctomycetia</taxon>
        <taxon>Isosphaerales</taxon>
        <taxon>Isosphaeraceae</taxon>
        <taxon>Tautonia</taxon>
    </lineage>
</organism>
<evidence type="ECO:0000256" key="5">
    <source>
        <dbReference type="ARBA" id="ARBA00022989"/>
    </source>
</evidence>
<dbReference type="InterPro" id="IPR038354">
    <property type="entry name" value="VKOR_sf"/>
</dbReference>
<dbReference type="GO" id="GO:0016491">
    <property type="term" value="F:oxidoreductase activity"/>
    <property type="evidence" value="ECO:0007669"/>
    <property type="project" value="UniProtKB-KW"/>
</dbReference>
<keyword evidence="14" id="KW-1185">Reference proteome</keyword>
<keyword evidence="7 11" id="KW-0472">Membrane</keyword>
<reference evidence="13 14" key="1">
    <citation type="submission" date="2019-02" db="EMBL/GenBank/DDBJ databases">
        <title>Deep-cultivation of Planctomycetes and their phenomic and genomic characterization uncovers novel biology.</title>
        <authorList>
            <person name="Wiegand S."/>
            <person name="Jogler M."/>
            <person name="Boedeker C."/>
            <person name="Pinto D."/>
            <person name="Vollmers J."/>
            <person name="Rivas-Marin E."/>
            <person name="Kohn T."/>
            <person name="Peeters S.H."/>
            <person name="Heuer A."/>
            <person name="Rast P."/>
            <person name="Oberbeckmann S."/>
            <person name="Bunk B."/>
            <person name="Jeske O."/>
            <person name="Meyerdierks A."/>
            <person name="Storesund J.E."/>
            <person name="Kallscheuer N."/>
            <person name="Luecker S."/>
            <person name="Lage O.M."/>
            <person name="Pohl T."/>
            <person name="Merkel B.J."/>
            <person name="Hornburger P."/>
            <person name="Mueller R.-W."/>
            <person name="Bruemmer F."/>
            <person name="Labrenz M."/>
            <person name="Spormann A.M."/>
            <person name="Op den Camp H."/>
            <person name="Overmann J."/>
            <person name="Amann R."/>
            <person name="Jetten M.S.M."/>
            <person name="Mascher T."/>
            <person name="Medema M.H."/>
            <person name="Devos D.P."/>
            <person name="Kaster A.-K."/>
            <person name="Ovreas L."/>
            <person name="Rohde M."/>
            <person name="Galperin M.Y."/>
            <person name="Jogler C."/>
        </authorList>
    </citation>
    <scope>NUCLEOTIDE SEQUENCE [LARGE SCALE GENOMIC DNA]</scope>
    <source>
        <strain evidence="13 14">ElP</strain>
    </source>
</reference>
<feature type="transmembrane region" description="Helical" evidence="11">
    <location>
        <begin position="313"/>
        <end position="334"/>
    </location>
</feature>
<dbReference type="GO" id="GO:0016020">
    <property type="term" value="C:membrane"/>
    <property type="evidence" value="ECO:0007669"/>
    <property type="project" value="UniProtKB-SubCell"/>
</dbReference>
<dbReference type="AlphaFoldDB" id="A0A518H202"/>
<evidence type="ECO:0000256" key="1">
    <source>
        <dbReference type="ARBA" id="ARBA00004141"/>
    </source>
</evidence>
<feature type="transmembrane region" description="Helical" evidence="11">
    <location>
        <begin position="340"/>
        <end position="360"/>
    </location>
</feature>
<dbReference type="Pfam" id="PF07884">
    <property type="entry name" value="VKOR"/>
    <property type="match status" value="1"/>
</dbReference>
<evidence type="ECO:0000256" key="9">
    <source>
        <dbReference type="ARBA" id="ARBA00023284"/>
    </source>
</evidence>
<keyword evidence="8" id="KW-1015">Disulfide bond</keyword>
<keyword evidence="5 11" id="KW-1133">Transmembrane helix</keyword>
<evidence type="ECO:0000313" key="14">
    <source>
        <dbReference type="Proteomes" id="UP000317835"/>
    </source>
</evidence>
<evidence type="ECO:0000256" key="4">
    <source>
        <dbReference type="ARBA" id="ARBA00022719"/>
    </source>
</evidence>
<dbReference type="InterPro" id="IPR012932">
    <property type="entry name" value="VKOR"/>
</dbReference>
<feature type="transmembrane region" description="Helical" evidence="11">
    <location>
        <begin position="506"/>
        <end position="523"/>
    </location>
</feature>
<dbReference type="EMBL" id="CP036426">
    <property type="protein sequence ID" value="QDV34863.1"/>
    <property type="molecule type" value="Genomic_DNA"/>
</dbReference>
<evidence type="ECO:0000256" key="2">
    <source>
        <dbReference type="ARBA" id="ARBA00006214"/>
    </source>
</evidence>
<feature type="transmembrane region" description="Helical" evidence="11">
    <location>
        <begin position="157"/>
        <end position="177"/>
    </location>
</feature>
<name>A0A518H202_9BACT</name>
<evidence type="ECO:0000313" key="13">
    <source>
        <dbReference type="EMBL" id="QDV34863.1"/>
    </source>
</evidence>
<feature type="domain" description="Vitamin K epoxide reductase" evidence="12">
    <location>
        <begin position="231"/>
        <end position="360"/>
    </location>
</feature>
<keyword evidence="3 11" id="KW-0812">Transmembrane</keyword>
<evidence type="ECO:0000256" key="11">
    <source>
        <dbReference type="SAM" id="Phobius"/>
    </source>
</evidence>
<evidence type="ECO:0000256" key="7">
    <source>
        <dbReference type="ARBA" id="ARBA00023136"/>
    </source>
</evidence>
<comment type="similarity">
    <text evidence="2">Belongs to the VKOR family.</text>
</comment>
<keyword evidence="9" id="KW-0676">Redox-active center</keyword>
<comment type="subcellular location">
    <subcellularLocation>
        <location evidence="1">Membrane</location>
        <topology evidence="1">Multi-pass membrane protein</topology>
    </subcellularLocation>
</comment>
<dbReference type="Proteomes" id="UP000317835">
    <property type="component" value="Chromosome"/>
</dbReference>
<dbReference type="Gene3D" id="1.20.1440.130">
    <property type="entry name" value="VKOR domain"/>
    <property type="match status" value="1"/>
</dbReference>
<feature type="transmembrane region" description="Helical" evidence="11">
    <location>
        <begin position="459"/>
        <end position="479"/>
    </location>
</feature>
<keyword evidence="4" id="KW-0874">Quinone</keyword>
<feature type="transmembrane region" description="Helical" evidence="11">
    <location>
        <begin position="80"/>
        <end position="102"/>
    </location>
</feature>
<gene>
    <name evidence="13" type="ORF">ElP_27600</name>
</gene>
<feature type="transmembrane region" description="Helical" evidence="11">
    <location>
        <begin position="130"/>
        <end position="150"/>
    </location>
</feature>
<dbReference type="CDD" id="cd12919">
    <property type="entry name" value="VKOR_2"/>
    <property type="match status" value="1"/>
</dbReference>
<evidence type="ECO:0000256" key="6">
    <source>
        <dbReference type="ARBA" id="ARBA00023002"/>
    </source>
</evidence>
<evidence type="ECO:0000256" key="3">
    <source>
        <dbReference type="ARBA" id="ARBA00022692"/>
    </source>
</evidence>
<feature type="transmembrane region" description="Helical" evidence="11">
    <location>
        <begin position="189"/>
        <end position="210"/>
    </location>
</feature>